<comment type="caution">
    <text evidence="1">The sequence shown here is derived from an EMBL/GenBank/DDBJ whole genome shotgun (WGS) entry which is preliminary data.</text>
</comment>
<dbReference type="EMBL" id="JXXN02002363">
    <property type="protein sequence ID" value="THD23059.1"/>
    <property type="molecule type" value="Genomic_DNA"/>
</dbReference>
<dbReference type="AlphaFoldDB" id="A0A2H1C7H7"/>
<dbReference type="Gene3D" id="1.10.10.540">
    <property type="entry name" value="XPC-binding domain"/>
    <property type="match status" value="1"/>
</dbReference>
<accession>A0A2H1C7H7</accession>
<protein>
    <submittedName>
        <fullName evidence="1">DNA repair protein</fullName>
    </submittedName>
</protein>
<proteinExistence type="predicted"/>
<organism evidence="1 2">
    <name type="scientific">Fasciola hepatica</name>
    <name type="common">Liver fluke</name>
    <dbReference type="NCBI Taxonomy" id="6192"/>
    <lineage>
        <taxon>Eukaryota</taxon>
        <taxon>Metazoa</taxon>
        <taxon>Spiralia</taxon>
        <taxon>Lophotrochozoa</taxon>
        <taxon>Platyhelminthes</taxon>
        <taxon>Trematoda</taxon>
        <taxon>Digenea</taxon>
        <taxon>Plagiorchiida</taxon>
        <taxon>Echinostomata</taxon>
        <taxon>Echinostomatoidea</taxon>
        <taxon>Fasciolidae</taxon>
        <taxon>Fasciola</taxon>
    </lineage>
</organism>
<gene>
    <name evidence="1" type="ORF">D915_005678</name>
</gene>
<dbReference type="InterPro" id="IPR015360">
    <property type="entry name" value="XPC-bd"/>
</dbReference>
<evidence type="ECO:0000313" key="2">
    <source>
        <dbReference type="Proteomes" id="UP000230066"/>
    </source>
</evidence>
<dbReference type="GO" id="GO:0006289">
    <property type="term" value="P:nucleotide-excision repair"/>
    <property type="evidence" value="ECO:0007669"/>
    <property type="project" value="InterPro"/>
</dbReference>
<dbReference type="GO" id="GO:0043161">
    <property type="term" value="P:proteasome-mediated ubiquitin-dependent protein catabolic process"/>
    <property type="evidence" value="ECO:0007669"/>
    <property type="project" value="InterPro"/>
</dbReference>
<dbReference type="GO" id="GO:0003684">
    <property type="term" value="F:damaged DNA binding"/>
    <property type="evidence" value="ECO:0007669"/>
    <property type="project" value="InterPro"/>
</dbReference>
<sequence>MRALVQANPKLLPQLMRETRPENADLLRLIQENEREFLEFLKVTITVEPAKAESLGYTEEVTPGGRLPEPRHHILTVNVEKGAADNCLKAFQFPEELVTQACPRRAPLIGLEPNQVIERKPFDARTQLPGDLGMCSFCSRLISVSLMRPTRSQLTAVAQPCAQPASQPTN</sequence>
<keyword evidence="2" id="KW-1185">Reference proteome</keyword>
<dbReference type="InterPro" id="IPR036353">
    <property type="entry name" value="XPC-bd_sf"/>
</dbReference>
<name>A0A2H1C7H7_FASHE</name>
<evidence type="ECO:0000313" key="1">
    <source>
        <dbReference type="EMBL" id="THD23059.1"/>
    </source>
</evidence>
<dbReference type="SUPFAM" id="SSF101238">
    <property type="entry name" value="XPC-binding domain"/>
    <property type="match status" value="1"/>
</dbReference>
<reference evidence="1" key="1">
    <citation type="submission" date="2019-03" db="EMBL/GenBank/DDBJ databases">
        <title>Improved annotation for the trematode Fasciola hepatica.</title>
        <authorList>
            <person name="Choi Y.-J."/>
            <person name="Martin J."/>
            <person name="Mitreva M."/>
        </authorList>
    </citation>
    <scope>NUCLEOTIDE SEQUENCE [LARGE SCALE GENOMIC DNA]</scope>
</reference>
<dbReference type="Proteomes" id="UP000230066">
    <property type="component" value="Unassembled WGS sequence"/>
</dbReference>
<dbReference type="Pfam" id="PF09280">
    <property type="entry name" value="XPC-binding"/>
    <property type="match status" value="1"/>
</dbReference>